<sequence>MIAKTKRLKVFDRDGWACVACGVQSELTLQHRINRGMGGSKLFDGYECLIVLCAGCNARLEQDADYAELGRRRGWKLPRNRRVYPAHEPVFYHGDSRQWLLDPDGQRRLDEPAF</sequence>
<comment type="caution">
    <text evidence="1">The sequence shown here is derived from an EMBL/GenBank/DDBJ whole genome shotgun (WGS) entry which is preliminary data.</text>
</comment>
<evidence type="ECO:0000313" key="2">
    <source>
        <dbReference type="Proteomes" id="UP000462152"/>
    </source>
</evidence>
<dbReference type="Gene3D" id="1.10.30.50">
    <property type="match status" value="1"/>
</dbReference>
<name>A0A7K1LHT8_9MICC</name>
<reference evidence="1 2" key="1">
    <citation type="submission" date="2019-12" db="EMBL/GenBank/DDBJ databases">
        <authorList>
            <person name="Li J."/>
            <person name="Shi Y."/>
            <person name="Xu G."/>
            <person name="Xiao D."/>
            <person name="Ran X."/>
        </authorList>
    </citation>
    <scope>NUCLEOTIDE SEQUENCE [LARGE SCALE GENOMIC DNA]</scope>
    <source>
        <strain evidence="1 2">JCM 15915</strain>
    </source>
</reference>
<dbReference type="RefSeq" id="WP_129315508.1">
    <property type="nucleotide sequence ID" value="NZ_NOIQ01000008.1"/>
</dbReference>
<evidence type="ECO:0008006" key="3">
    <source>
        <dbReference type="Google" id="ProtNLM"/>
    </source>
</evidence>
<accession>A0A7K1LHT8</accession>
<organism evidence="1 2">
    <name type="scientific">Rothia koreensis</name>
    <dbReference type="NCBI Taxonomy" id="592378"/>
    <lineage>
        <taxon>Bacteria</taxon>
        <taxon>Bacillati</taxon>
        <taxon>Actinomycetota</taxon>
        <taxon>Actinomycetes</taxon>
        <taxon>Micrococcales</taxon>
        <taxon>Micrococcaceae</taxon>
        <taxon>Rothia</taxon>
    </lineage>
</organism>
<keyword evidence="2" id="KW-1185">Reference proteome</keyword>
<proteinExistence type="predicted"/>
<dbReference type="Proteomes" id="UP000462152">
    <property type="component" value="Unassembled WGS sequence"/>
</dbReference>
<gene>
    <name evidence="1" type="ORF">GMA10_05930</name>
</gene>
<dbReference type="EMBL" id="WOGT01000002">
    <property type="protein sequence ID" value="MUN54751.1"/>
    <property type="molecule type" value="Genomic_DNA"/>
</dbReference>
<dbReference type="AlphaFoldDB" id="A0A7K1LHT8"/>
<evidence type="ECO:0000313" key="1">
    <source>
        <dbReference type="EMBL" id="MUN54751.1"/>
    </source>
</evidence>
<protein>
    <recommendedName>
        <fullName evidence="3">HNH endonuclease</fullName>
    </recommendedName>
</protein>
<dbReference type="OrthoDB" id="5124189at2"/>